<dbReference type="GO" id="GO:0030983">
    <property type="term" value="F:mismatched DNA binding"/>
    <property type="evidence" value="ECO:0007669"/>
    <property type="project" value="InterPro"/>
</dbReference>
<dbReference type="OMA" id="FMPLSQM"/>
<keyword evidence="3" id="KW-0378">Hydrolase</keyword>
<dbReference type="SMART" id="SM00533">
    <property type="entry name" value="MUTSd"/>
    <property type="match status" value="1"/>
</dbReference>
<evidence type="ECO:0000259" key="8">
    <source>
        <dbReference type="SMART" id="SM00533"/>
    </source>
</evidence>
<dbReference type="GO" id="GO:0016887">
    <property type="term" value="F:ATP hydrolysis activity"/>
    <property type="evidence" value="ECO:0007669"/>
    <property type="project" value="InterPro"/>
</dbReference>
<evidence type="ECO:0000256" key="6">
    <source>
        <dbReference type="ARBA" id="ARBA00023125"/>
    </source>
</evidence>
<dbReference type="NCBIfam" id="TIGR01069">
    <property type="entry name" value="mutS2"/>
    <property type="match status" value="1"/>
</dbReference>
<dbReference type="GO" id="GO:0045910">
    <property type="term" value="P:negative regulation of DNA recombination"/>
    <property type="evidence" value="ECO:0007669"/>
    <property type="project" value="InterPro"/>
</dbReference>
<dbReference type="PANTHER" id="PTHR48466">
    <property type="entry name" value="OS10G0509000 PROTEIN-RELATED"/>
    <property type="match status" value="1"/>
</dbReference>
<dbReference type="HOGENOM" id="CLU_011252_1_0_1"/>
<dbReference type="GO" id="GO:0005524">
    <property type="term" value="F:ATP binding"/>
    <property type="evidence" value="ECO:0007669"/>
    <property type="project" value="UniProtKB-KW"/>
</dbReference>
<dbReference type="InParanoid" id="D8SHV1"/>
<dbReference type="AlphaFoldDB" id="D8SHV1"/>
<dbReference type="PANTHER" id="PTHR48466:SF2">
    <property type="entry name" value="OS10G0509000 PROTEIN"/>
    <property type="match status" value="1"/>
</dbReference>
<keyword evidence="1" id="KW-0699">rRNA-binding</keyword>
<dbReference type="KEGG" id="smo:SELMODRAFT_445339"/>
<evidence type="ECO:0000256" key="1">
    <source>
        <dbReference type="ARBA" id="ARBA00022730"/>
    </source>
</evidence>
<evidence type="ECO:0008006" key="12">
    <source>
        <dbReference type="Google" id="ProtNLM"/>
    </source>
</evidence>
<dbReference type="PIRSF" id="PIRSF005814">
    <property type="entry name" value="MutS_YshD"/>
    <property type="match status" value="1"/>
</dbReference>
<sequence>MPLPRRCCFNAASSSFNRVLIVRAAARMSAAQETLEVLEWKRLSSAVSSFASTALGRERLQVLELPSTESASEMLLSETHGALEFEALRGNSCDLGAIQTDVVKVGLTRASKGVALSGKEAAALAAMLEAARSLRHAAFSSFQENKEKQEILRPIYDMLCSIDADVDTTKTIWNAVNDDGSVKDSASPELRTARMEQASCERKLQELMTRIVIDRLAGDPNGQVASLDGRLCVAVSTENNSKVPGLLLQSSAGGLVSYVEPSAAVALNNSLSQARADAAQAEYRVLDDLTTKLRPFLSNFSFTLDIVADFDVVLARGRYSSSIGATRPSFVHAERDESESTLDEFLVLLEGARHPLLLEQHRGNLRDAKAKLNTKRKILNRMKSRAFTSAQDYQAAEEAITKAEEEVAELEASVPVPIDFLIKRETKVVTITGPNTGGKTAAIKTLGLAVLMARAGLYVLAKEPALIPWVDRVLADIGDQQSLSQSLSTFSGHLLRIKRIKEESTSSSLVLLDEVGTGTDFVEGAALGMAMLESFAAGSLLTLATTHHGELKMLKYSDDRFENASVEFDEEKLKPTYRLLWGIPGRSNALNIAARLGLPEEIIMEARSLHGAANAELNEVIMTLEQARQKFEHDLSKSQKLLGETRRHYRALSIAQKEIEEYRKTAALDANDQLAVAEAAARSDLNKLYHS</sequence>
<dbReference type="InterPro" id="IPR000432">
    <property type="entry name" value="DNA_mismatch_repair_MutS_C"/>
</dbReference>
<dbReference type="Pfam" id="PF00488">
    <property type="entry name" value="MutS_V"/>
    <property type="match status" value="1"/>
</dbReference>
<evidence type="ECO:0000259" key="9">
    <source>
        <dbReference type="SMART" id="SM00534"/>
    </source>
</evidence>
<evidence type="ECO:0000256" key="7">
    <source>
        <dbReference type="SAM" id="Coils"/>
    </source>
</evidence>
<reference evidence="10 11" key="1">
    <citation type="journal article" date="2011" name="Science">
        <title>The Selaginella genome identifies genetic changes associated with the evolution of vascular plants.</title>
        <authorList>
            <person name="Banks J.A."/>
            <person name="Nishiyama T."/>
            <person name="Hasebe M."/>
            <person name="Bowman J.L."/>
            <person name="Gribskov M."/>
            <person name="dePamphilis C."/>
            <person name="Albert V.A."/>
            <person name="Aono N."/>
            <person name="Aoyama T."/>
            <person name="Ambrose B.A."/>
            <person name="Ashton N.W."/>
            <person name="Axtell M.J."/>
            <person name="Barker E."/>
            <person name="Barker M.S."/>
            <person name="Bennetzen J.L."/>
            <person name="Bonawitz N.D."/>
            <person name="Chapple C."/>
            <person name="Cheng C."/>
            <person name="Correa L.G."/>
            <person name="Dacre M."/>
            <person name="DeBarry J."/>
            <person name="Dreyer I."/>
            <person name="Elias M."/>
            <person name="Engstrom E.M."/>
            <person name="Estelle M."/>
            <person name="Feng L."/>
            <person name="Finet C."/>
            <person name="Floyd S.K."/>
            <person name="Frommer W.B."/>
            <person name="Fujita T."/>
            <person name="Gramzow L."/>
            <person name="Gutensohn M."/>
            <person name="Harholt J."/>
            <person name="Hattori M."/>
            <person name="Heyl A."/>
            <person name="Hirai T."/>
            <person name="Hiwatashi Y."/>
            <person name="Ishikawa M."/>
            <person name="Iwata M."/>
            <person name="Karol K.G."/>
            <person name="Koehler B."/>
            <person name="Kolukisaoglu U."/>
            <person name="Kubo M."/>
            <person name="Kurata T."/>
            <person name="Lalonde S."/>
            <person name="Li K."/>
            <person name="Li Y."/>
            <person name="Litt A."/>
            <person name="Lyons E."/>
            <person name="Manning G."/>
            <person name="Maruyama T."/>
            <person name="Michael T.P."/>
            <person name="Mikami K."/>
            <person name="Miyazaki S."/>
            <person name="Morinaga S."/>
            <person name="Murata T."/>
            <person name="Mueller-Roeber B."/>
            <person name="Nelson D.R."/>
            <person name="Obara M."/>
            <person name="Oguri Y."/>
            <person name="Olmstead R.G."/>
            <person name="Onodera N."/>
            <person name="Petersen B.L."/>
            <person name="Pils B."/>
            <person name="Prigge M."/>
            <person name="Rensing S.A."/>
            <person name="Riano-Pachon D.M."/>
            <person name="Roberts A.W."/>
            <person name="Sato Y."/>
            <person name="Scheller H.V."/>
            <person name="Schulz B."/>
            <person name="Schulz C."/>
            <person name="Shakirov E.V."/>
            <person name="Shibagaki N."/>
            <person name="Shinohara N."/>
            <person name="Shippen D.E."/>
            <person name="Soerensen I."/>
            <person name="Sotooka R."/>
            <person name="Sugimoto N."/>
            <person name="Sugita M."/>
            <person name="Sumikawa N."/>
            <person name="Tanurdzic M."/>
            <person name="Theissen G."/>
            <person name="Ulvskov P."/>
            <person name="Wakazuki S."/>
            <person name="Weng J.K."/>
            <person name="Willats W.W."/>
            <person name="Wipf D."/>
            <person name="Wolf P.G."/>
            <person name="Yang L."/>
            <person name="Zimmer A.D."/>
            <person name="Zhu Q."/>
            <person name="Mitros T."/>
            <person name="Hellsten U."/>
            <person name="Loque D."/>
            <person name="Otillar R."/>
            <person name="Salamov A."/>
            <person name="Schmutz J."/>
            <person name="Shapiro H."/>
            <person name="Lindquist E."/>
            <person name="Lucas S."/>
            <person name="Rokhsar D."/>
            <person name="Grigoriev I.V."/>
        </authorList>
    </citation>
    <scope>NUCLEOTIDE SEQUENCE [LARGE SCALE GENOMIC DNA]</scope>
</reference>
<dbReference type="InterPro" id="IPR045076">
    <property type="entry name" value="MutS"/>
</dbReference>
<dbReference type="Gene3D" id="3.40.50.300">
    <property type="entry name" value="P-loop containing nucleotide triphosphate hydrolases"/>
    <property type="match status" value="1"/>
</dbReference>
<dbReference type="STRING" id="88036.D8SHV1"/>
<evidence type="ECO:0000313" key="10">
    <source>
        <dbReference type="EMBL" id="EFJ16060.1"/>
    </source>
</evidence>
<dbReference type="EMBL" id="GL377620">
    <property type="protein sequence ID" value="EFJ16060.1"/>
    <property type="molecule type" value="Genomic_DNA"/>
</dbReference>
<evidence type="ECO:0000256" key="3">
    <source>
        <dbReference type="ARBA" id="ARBA00022801"/>
    </source>
</evidence>
<keyword evidence="6" id="KW-0238">DNA-binding</keyword>
<protein>
    <recommendedName>
        <fullName evidence="12">DNA mismatch repair proteins mutS family domain-containing protein</fullName>
    </recommendedName>
</protein>
<dbReference type="FunFam" id="3.40.50.300:FF:000830">
    <property type="entry name" value="Endonuclease MutS2"/>
    <property type="match status" value="1"/>
</dbReference>
<proteinExistence type="predicted"/>
<dbReference type="GO" id="GO:0003690">
    <property type="term" value="F:double-stranded DNA binding"/>
    <property type="evidence" value="ECO:0000318"/>
    <property type="project" value="GO_Central"/>
</dbReference>
<keyword evidence="7" id="KW-0175">Coiled coil</keyword>
<dbReference type="SUPFAM" id="SSF48334">
    <property type="entry name" value="DNA repair protein MutS, domain III"/>
    <property type="match status" value="1"/>
</dbReference>
<feature type="domain" description="DNA mismatch repair protein MutS core" evidence="8">
    <location>
        <begin position="38"/>
        <end position="360"/>
    </location>
</feature>
<dbReference type="SUPFAM" id="SSF52540">
    <property type="entry name" value="P-loop containing nucleoside triphosphate hydrolases"/>
    <property type="match status" value="1"/>
</dbReference>
<name>D8SHV1_SELML</name>
<evidence type="ECO:0000256" key="5">
    <source>
        <dbReference type="ARBA" id="ARBA00022884"/>
    </source>
</evidence>
<dbReference type="OrthoDB" id="1924787at2759"/>
<gene>
    <name evidence="10" type="ORF">SELMODRAFT_445339</name>
</gene>
<dbReference type="InterPro" id="IPR027417">
    <property type="entry name" value="P-loop_NTPase"/>
</dbReference>
<feature type="domain" description="DNA mismatch repair proteins mutS family" evidence="9">
    <location>
        <begin position="426"/>
        <end position="611"/>
    </location>
</feature>
<dbReference type="InterPro" id="IPR005747">
    <property type="entry name" value="MutS2"/>
</dbReference>
<keyword evidence="11" id="KW-1185">Reference proteome</keyword>
<dbReference type="InterPro" id="IPR007696">
    <property type="entry name" value="DNA_mismatch_repair_MutS_core"/>
</dbReference>
<keyword evidence="2" id="KW-0547">Nucleotide-binding</keyword>
<dbReference type="eggNOG" id="ENOG502QT8G">
    <property type="taxonomic scope" value="Eukaryota"/>
</dbReference>
<keyword evidence="4" id="KW-0067">ATP-binding</keyword>
<dbReference type="GO" id="GO:0004519">
    <property type="term" value="F:endonuclease activity"/>
    <property type="evidence" value="ECO:0007669"/>
    <property type="project" value="InterPro"/>
</dbReference>
<dbReference type="InterPro" id="IPR036187">
    <property type="entry name" value="DNA_mismatch_repair_MutS_sf"/>
</dbReference>
<dbReference type="Proteomes" id="UP000001514">
    <property type="component" value="Unassembled WGS sequence"/>
</dbReference>
<keyword evidence="5" id="KW-0694">RNA-binding</keyword>
<accession>D8SHV1</accession>
<dbReference type="GO" id="GO:0006298">
    <property type="term" value="P:mismatch repair"/>
    <property type="evidence" value="ECO:0007669"/>
    <property type="project" value="InterPro"/>
</dbReference>
<evidence type="ECO:0000256" key="4">
    <source>
        <dbReference type="ARBA" id="ARBA00022840"/>
    </source>
</evidence>
<dbReference type="FunCoup" id="D8SHV1">
    <property type="interactions" value="21"/>
</dbReference>
<evidence type="ECO:0000256" key="2">
    <source>
        <dbReference type="ARBA" id="ARBA00022741"/>
    </source>
</evidence>
<feature type="coiled-coil region" evidence="7">
    <location>
        <begin position="358"/>
        <end position="413"/>
    </location>
</feature>
<dbReference type="GO" id="GO:0019843">
    <property type="term" value="F:rRNA binding"/>
    <property type="evidence" value="ECO:0007669"/>
    <property type="project" value="UniProtKB-KW"/>
</dbReference>
<dbReference type="GO" id="GO:0140664">
    <property type="term" value="F:ATP-dependent DNA damage sensor activity"/>
    <property type="evidence" value="ECO:0007669"/>
    <property type="project" value="InterPro"/>
</dbReference>
<evidence type="ECO:0000313" key="11">
    <source>
        <dbReference type="Proteomes" id="UP000001514"/>
    </source>
</evidence>
<dbReference type="Gramene" id="EFJ16060">
    <property type="protein sequence ID" value="EFJ16060"/>
    <property type="gene ID" value="SELMODRAFT_445339"/>
</dbReference>
<organism evidence="11">
    <name type="scientific">Selaginella moellendorffii</name>
    <name type="common">Spikemoss</name>
    <dbReference type="NCBI Taxonomy" id="88036"/>
    <lineage>
        <taxon>Eukaryota</taxon>
        <taxon>Viridiplantae</taxon>
        <taxon>Streptophyta</taxon>
        <taxon>Embryophyta</taxon>
        <taxon>Tracheophyta</taxon>
        <taxon>Lycopodiopsida</taxon>
        <taxon>Selaginellales</taxon>
        <taxon>Selaginellaceae</taxon>
        <taxon>Selaginella</taxon>
    </lineage>
</organism>
<dbReference type="SMART" id="SM00534">
    <property type="entry name" value="MUTSac"/>
    <property type="match status" value="1"/>
</dbReference>